<dbReference type="InterPro" id="IPR001907">
    <property type="entry name" value="ClpP"/>
</dbReference>
<evidence type="ECO:0000313" key="10">
    <source>
        <dbReference type="Proteomes" id="UP000295117"/>
    </source>
</evidence>
<feature type="active site" description="Proton donor/acceptor" evidence="7">
    <location>
        <position position="200"/>
    </location>
</feature>
<comment type="similarity">
    <text evidence="2">Belongs to the peptidase S49 family.</text>
</comment>
<dbReference type="CDD" id="cd07023">
    <property type="entry name" value="S49_Sppa_N_C"/>
    <property type="match status" value="1"/>
</dbReference>
<dbReference type="PRINTS" id="PR00127">
    <property type="entry name" value="CLPPROTEASEP"/>
</dbReference>
<proteinExistence type="inferred from homology"/>
<evidence type="ECO:0000256" key="1">
    <source>
        <dbReference type="ARBA" id="ARBA00004370"/>
    </source>
</evidence>
<dbReference type="InterPro" id="IPR029045">
    <property type="entry name" value="ClpP/crotonase-like_dom_sf"/>
</dbReference>
<dbReference type="InterPro" id="IPR047217">
    <property type="entry name" value="S49_SppA_67K_type_N"/>
</dbReference>
<evidence type="ECO:0000256" key="2">
    <source>
        <dbReference type="ARBA" id="ARBA00008683"/>
    </source>
</evidence>
<accession>A0A4R8S487</accession>
<dbReference type="InterPro" id="IPR004634">
    <property type="entry name" value="Pept_S49_pIV"/>
</dbReference>
<dbReference type="Proteomes" id="UP000295117">
    <property type="component" value="Unassembled WGS sequence"/>
</dbReference>
<dbReference type="CDD" id="cd07018">
    <property type="entry name" value="S49_SppA_67K_type"/>
    <property type="match status" value="1"/>
</dbReference>
<dbReference type="NCBIfam" id="TIGR00705">
    <property type="entry name" value="SppA_67K"/>
    <property type="match status" value="1"/>
</dbReference>
<dbReference type="Pfam" id="PF01343">
    <property type="entry name" value="Peptidase_S49"/>
    <property type="match status" value="2"/>
</dbReference>
<dbReference type="Gene3D" id="3.90.226.10">
    <property type="entry name" value="2-enoyl-CoA Hydratase, Chain A, domain 1"/>
    <property type="match status" value="3"/>
</dbReference>
<evidence type="ECO:0000256" key="4">
    <source>
        <dbReference type="ARBA" id="ARBA00022801"/>
    </source>
</evidence>
<reference evidence="9 10" key="1">
    <citation type="journal article" date="2019" name="Sci. Rep.">
        <title>Extended insight into the Mycobacterium chelonae-abscessus complex through whole genome sequencing of Mycobacterium salmoniphilum outbreak and Mycobacterium salmoniphilum-like strains.</title>
        <authorList>
            <person name="Behra P.R.K."/>
            <person name="Das S."/>
            <person name="Pettersson B.M.F."/>
            <person name="Shirreff L."/>
            <person name="DuCote T."/>
            <person name="Jacobsson K.G."/>
            <person name="Ennis D.G."/>
            <person name="Kirsebom L.A."/>
        </authorList>
    </citation>
    <scope>NUCLEOTIDE SEQUENCE [LARGE SCALE GENOMIC DNA]</scope>
    <source>
        <strain evidence="9 10">DE 4585</strain>
    </source>
</reference>
<keyword evidence="6" id="KW-0472">Membrane</keyword>
<evidence type="ECO:0000313" key="9">
    <source>
        <dbReference type="EMBL" id="TDZ83280.1"/>
    </source>
</evidence>
<feature type="domain" description="Peptidase S49" evidence="8">
    <location>
        <begin position="132"/>
        <end position="284"/>
    </location>
</feature>
<feature type="active site" description="Nucleophile" evidence="7">
    <location>
        <position position="408"/>
    </location>
</feature>
<organism evidence="9 10">
    <name type="scientific">Mycobacteroides salmoniphilum</name>
    <dbReference type="NCBI Taxonomy" id="404941"/>
    <lineage>
        <taxon>Bacteria</taxon>
        <taxon>Bacillati</taxon>
        <taxon>Actinomycetota</taxon>
        <taxon>Actinomycetes</taxon>
        <taxon>Mycobacteriales</taxon>
        <taxon>Mycobacteriaceae</taxon>
        <taxon>Mycobacteroides</taxon>
    </lineage>
</organism>
<dbReference type="AlphaFoldDB" id="A0A4R8S487"/>
<comment type="caution">
    <text evidence="9">The sequence shown here is derived from an EMBL/GenBank/DDBJ whole genome shotgun (WGS) entry which is preliminary data.</text>
</comment>
<keyword evidence="4 9" id="KW-0378">Hydrolase</keyword>
<dbReference type="PANTHER" id="PTHR33209:SF1">
    <property type="entry name" value="PEPTIDASE S49 DOMAIN-CONTAINING PROTEIN"/>
    <property type="match status" value="1"/>
</dbReference>
<dbReference type="PIRSF" id="PIRSF001217">
    <property type="entry name" value="Protease_4_SppA"/>
    <property type="match status" value="1"/>
</dbReference>
<dbReference type="PANTHER" id="PTHR33209">
    <property type="entry name" value="PROTEASE 4"/>
    <property type="match status" value="1"/>
</dbReference>
<evidence type="ECO:0000256" key="6">
    <source>
        <dbReference type="ARBA" id="ARBA00023136"/>
    </source>
</evidence>
<feature type="domain" description="Peptidase S49" evidence="8">
    <location>
        <begin position="391"/>
        <end position="542"/>
    </location>
</feature>
<dbReference type="InterPro" id="IPR047272">
    <property type="entry name" value="S49_SppA_C"/>
</dbReference>
<dbReference type="GO" id="GO:0004252">
    <property type="term" value="F:serine-type endopeptidase activity"/>
    <property type="evidence" value="ECO:0007669"/>
    <property type="project" value="InterPro"/>
</dbReference>
<evidence type="ECO:0000256" key="5">
    <source>
        <dbReference type="ARBA" id="ARBA00022825"/>
    </source>
</evidence>
<dbReference type="NCBIfam" id="TIGR00706">
    <property type="entry name" value="SppA_dom"/>
    <property type="match status" value="1"/>
</dbReference>
<dbReference type="EMBL" id="PECH01000006">
    <property type="protein sequence ID" value="TDZ83280.1"/>
    <property type="molecule type" value="Genomic_DNA"/>
</dbReference>
<comment type="subcellular location">
    <subcellularLocation>
        <location evidence="1">Membrane</location>
    </subcellularLocation>
</comment>
<keyword evidence="3 9" id="KW-0645">Protease</keyword>
<dbReference type="EC" id="3.4.21.-" evidence="9"/>
<dbReference type="GO" id="GO:0016020">
    <property type="term" value="C:membrane"/>
    <property type="evidence" value="ECO:0007669"/>
    <property type="project" value="UniProtKB-SubCell"/>
</dbReference>
<evidence type="ECO:0000256" key="3">
    <source>
        <dbReference type="ARBA" id="ARBA00022670"/>
    </source>
</evidence>
<evidence type="ECO:0000259" key="8">
    <source>
        <dbReference type="Pfam" id="PF01343"/>
    </source>
</evidence>
<dbReference type="InterPro" id="IPR004635">
    <property type="entry name" value="Pept_S49_SppA"/>
</dbReference>
<name>A0A4R8S487_9MYCO</name>
<dbReference type="InterPro" id="IPR002142">
    <property type="entry name" value="Peptidase_S49"/>
</dbReference>
<dbReference type="GO" id="GO:0006465">
    <property type="term" value="P:signal peptide processing"/>
    <property type="evidence" value="ECO:0007669"/>
    <property type="project" value="InterPro"/>
</dbReference>
<sequence length="611" mass="65061">MDSTLRVEQNGSTDLYREHRRIRRYAQGMFAFTTPSDVQDLLTKVDTARHRGVPRDSILELDLLDVPPETVSFDPLGLVFSGASRPLSLRHTIAAIHRAIDDPRVAGLIARVQIPPAAAGAVQELRAAIEAFSAVKPSVAWAETYPGTLAYYLASAFGEVWMQPSGTVGLIGFAANGTFLRGALDKAGVEAQFLSRGQYKSAANLFTEDGYTEAQREADGRLLESLSEQVRDGVAASRKLEPADVDALADRAPLRRTDAVAAGLVDRIGYRDEAYARIAEVTGVQADKEPPLLYLARYARATRPQVPGLPALPGRPSRRTIGVVTLAGPIVSGRSGPRLFPPGPASGGDVIAEALRDAVADDSVAAIVLRVDSPGGSVNGSETIWREVIRAREAGKPVVVSMGAVAGSGGYYVAMGADAIFANPGTITGSIGVITGKFITRGLKEKLGVASATLRTNANADAWSSNEPFTDEQRDLVEAEIDMHYDDFVQRVADGRNLTVDAVKAVAQGRIWSGRDALEHGLVDELGGFRDAVAKAKELADIDADDDVRIASFPSSPLTSMLRQRASSQPAAAAVTDAVLGRVAQLALETVQRAQRSIGSAQTMMMGDYRF</sequence>
<evidence type="ECO:0000256" key="7">
    <source>
        <dbReference type="PIRSR" id="PIRSR001217-1"/>
    </source>
</evidence>
<dbReference type="GO" id="GO:0004176">
    <property type="term" value="F:ATP-dependent peptidase activity"/>
    <property type="evidence" value="ECO:0007669"/>
    <property type="project" value="InterPro"/>
</dbReference>
<keyword evidence="5" id="KW-0720">Serine protease</keyword>
<dbReference type="SUPFAM" id="SSF52096">
    <property type="entry name" value="ClpP/crotonase"/>
    <property type="match status" value="2"/>
</dbReference>
<protein>
    <submittedName>
        <fullName evidence="9">Protease 4</fullName>
        <ecNumber evidence="9">3.4.21.-</ecNumber>
    </submittedName>
</protein>
<gene>
    <name evidence="9" type="primary">sppA</name>
    <name evidence="9" type="ORF">DE4585_02075</name>
</gene>